<evidence type="ECO:0000256" key="1">
    <source>
        <dbReference type="SAM" id="MobiDB-lite"/>
    </source>
</evidence>
<dbReference type="EMBL" id="JARKIE010000425">
    <property type="protein sequence ID" value="KAJ7640593.1"/>
    <property type="molecule type" value="Genomic_DNA"/>
</dbReference>
<name>A0AAD7C6Q9_MYCRO</name>
<sequence length="408" mass="45270">MSALASAEIPYNESELKGKPKAFLVDLVTRQSDKWPGPDFTLQVQREYGTFANFGNDSALFVSASAGSKPEKCATMHSPWFTLTNNYVHPNPKRMKIQQALSRIPIWKGRHPKFKQSPSFRQIKLYIEDKREVPSLKVSQNLHLAVMDVEDCGAHEWGATLYNLLIELQESNSALTAKCFAQKYKHGLSFTWFEGPVKISCRDPDDRNRPFSLVQGAAGADDKQEVTDAKMAAVKKIAAAHGTITKYLATLYYMGPRSRSAVPASTSPPKLMCSPRLLTSTASASSRAPGTRTSRVTQWEACITLIKAAFALDLQSLKFEFTARLKREAESREAKANAVATANADVLVLDIVLERQDGANRHPAKDPSDRLRISVQNEGLSQQHGMCKRDDLEQKKGGRLDDASGERR</sequence>
<organism evidence="2 3">
    <name type="scientific">Mycena rosella</name>
    <name type="common">Pink bonnet</name>
    <name type="synonym">Agaricus rosellus</name>
    <dbReference type="NCBI Taxonomy" id="1033263"/>
    <lineage>
        <taxon>Eukaryota</taxon>
        <taxon>Fungi</taxon>
        <taxon>Dikarya</taxon>
        <taxon>Basidiomycota</taxon>
        <taxon>Agaricomycotina</taxon>
        <taxon>Agaricomycetes</taxon>
        <taxon>Agaricomycetidae</taxon>
        <taxon>Agaricales</taxon>
        <taxon>Marasmiineae</taxon>
        <taxon>Mycenaceae</taxon>
        <taxon>Mycena</taxon>
    </lineage>
</organism>
<proteinExistence type="predicted"/>
<comment type="caution">
    <text evidence="2">The sequence shown here is derived from an EMBL/GenBank/DDBJ whole genome shotgun (WGS) entry which is preliminary data.</text>
</comment>
<evidence type="ECO:0000313" key="2">
    <source>
        <dbReference type="EMBL" id="KAJ7640593.1"/>
    </source>
</evidence>
<protein>
    <submittedName>
        <fullName evidence="2">Uncharacterized protein</fullName>
    </submittedName>
</protein>
<keyword evidence="3" id="KW-1185">Reference proteome</keyword>
<dbReference type="Proteomes" id="UP001221757">
    <property type="component" value="Unassembled WGS sequence"/>
</dbReference>
<accession>A0AAD7C6Q9</accession>
<dbReference type="AlphaFoldDB" id="A0AAD7C6Q9"/>
<reference evidence="2" key="1">
    <citation type="submission" date="2023-03" db="EMBL/GenBank/DDBJ databases">
        <title>Massive genome expansion in bonnet fungi (Mycena s.s.) driven by repeated elements and novel gene families across ecological guilds.</title>
        <authorList>
            <consortium name="Lawrence Berkeley National Laboratory"/>
            <person name="Harder C.B."/>
            <person name="Miyauchi S."/>
            <person name="Viragh M."/>
            <person name="Kuo A."/>
            <person name="Thoen E."/>
            <person name="Andreopoulos B."/>
            <person name="Lu D."/>
            <person name="Skrede I."/>
            <person name="Drula E."/>
            <person name="Henrissat B."/>
            <person name="Morin E."/>
            <person name="Kohler A."/>
            <person name="Barry K."/>
            <person name="LaButti K."/>
            <person name="Morin E."/>
            <person name="Salamov A."/>
            <person name="Lipzen A."/>
            <person name="Mereny Z."/>
            <person name="Hegedus B."/>
            <person name="Baldrian P."/>
            <person name="Stursova M."/>
            <person name="Weitz H."/>
            <person name="Taylor A."/>
            <person name="Grigoriev I.V."/>
            <person name="Nagy L.G."/>
            <person name="Martin F."/>
            <person name="Kauserud H."/>
        </authorList>
    </citation>
    <scope>NUCLEOTIDE SEQUENCE</scope>
    <source>
        <strain evidence="2">CBHHK067</strain>
    </source>
</reference>
<feature type="region of interest" description="Disordered" evidence="1">
    <location>
        <begin position="378"/>
        <end position="408"/>
    </location>
</feature>
<gene>
    <name evidence="2" type="ORF">B0H17DRAFT_1148929</name>
</gene>
<feature type="compositionally biased region" description="Basic and acidic residues" evidence="1">
    <location>
        <begin position="387"/>
        <end position="408"/>
    </location>
</feature>
<evidence type="ECO:0000313" key="3">
    <source>
        <dbReference type="Proteomes" id="UP001221757"/>
    </source>
</evidence>